<protein>
    <submittedName>
        <fullName evidence="1">Uncharacterized protein</fullName>
    </submittedName>
</protein>
<keyword evidence="2" id="KW-1185">Reference proteome</keyword>
<proteinExistence type="predicted"/>
<geneLocation type="plasmid" evidence="1 2">
    <name>unnamed</name>
</geneLocation>
<reference evidence="1 2" key="1">
    <citation type="submission" date="2019-08" db="EMBL/GenBank/DDBJ databases">
        <title>Prosopis cineraria nodule microbiome.</title>
        <authorList>
            <person name="Ali R."/>
            <person name="Chaluvadi S.R."/>
            <person name="Wang X."/>
        </authorList>
    </citation>
    <scope>NUCLEOTIDE SEQUENCE [LARGE SCALE GENOMIC DNA]</scope>
    <source>
        <strain evidence="1 2">BG7</strain>
        <plasmid evidence="1 2">unnamed</plasmid>
    </source>
</reference>
<dbReference type="EMBL" id="CP043499">
    <property type="protein sequence ID" value="QFY63943.1"/>
    <property type="molecule type" value="Genomic_DNA"/>
</dbReference>
<name>A0A5Q0CF25_9HYPH</name>
<dbReference type="OrthoDB" id="8381377at2"/>
<dbReference type="AlphaFoldDB" id="A0A5Q0CF25"/>
<evidence type="ECO:0000313" key="2">
    <source>
        <dbReference type="Proteomes" id="UP000326881"/>
    </source>
</evidence>
<dbReference type="Proteomes" id="UP000326881">
    <property type="component" value="Plasmid unnamed"/>
</dbReference>
<dbReference type="RefSeq" id="WP_113364887.1">
    <property type="nucleotide sequence ID" value="NZ_CP043499.1"/>
</dbReference>
<organism evidence="1 2">
    <name type="scientific">Rhizobium grahamii</name>
    <dbReference type="NCBI Taxonomy" id="1120045"/>
    <lineage>
        <taxon>Bacteria</taxon>
        <taxon>Pseudomonadati</taxon>
        <taxon>Pseudomonadota</taxon>
        <taxon>Alphaproteobacteria</taxon>
        <taxon>Hyphomicrobiales</taxon>
        <taxon>Rhizobiaceae</taxon>
        <taxon>Rhizobium/Agrobacterium group</taxon>
        <taxon>Rhizobium</taxon>
    </lineage>
</organism>
<accession>A0A5Q0CF25</accession>
<evidence type="ECO:0000313" key="1">
    <source>
        <dbReference type="EMBL" id="QFY63943.1"/>
    </source>
</evidence>
<sequence>MSHYKDKRRFYCESNAGKSYVIIEQMRIASRQTVEPKTDYMTEQGEIVSRLDESHFLILLNNEVVTVQRGKRRQH</sequence>
<dbReference type="KEGG" id="rgr:FZ934_27470"/>
<keyword evidence="1" id="KW-0614">Plasmid</keyword>
<gene>
    <name evidence="1" type="ORF">FZ934_27470</name>
</gene>